<name>A0ABW8KAI2_9GAMM</name>
<protein>
    <submittedName>
        <fullName evidence="3">YciI family protein</fullName>
    </submittedName>
</protein>
<accession>A0ABW8KAI2</accession>
<evidence type="ECO:0000259" key="2">
    <source>
        <dbReference type="Pfam" id="PF03795"/>
    </source>
</evidence>
<dbReference type="InterPro" id="IPR005545">
    <property type="entry name" value="YCII"/>
</dbReference>
<dbReference type="SUPFAM" id="SSF54909">
    <property type="entry name" value="Dimeric alpha+beta barrel"/>
    <property type="match status" value="1"/>
</dbReference>
<comment type="similarity">
    <text evidence="1">Belongs to the YciI family.</text>
</comment>
<dbReference type="Proteomes" id="UP001620408">
    <property type="component" value="Unassembled WGS sequence"/>
</dbReference>
<dbReference type="RefSeq" id="WP_379983458.1">
    <property type="nucleotide sequence ID" value="NZ_JADIKD010000012.1"/>
</dbReference>
<dbReference type="PANTHER" id="PTHR35174">
    <property type="entry name" value="BLL7171 PROTEIN-RELATED"/>
    <property type="match status" value="1"/>
</dbReference>
<evidence type="ECO:0000313" key="4">
    <source>
        <dbReference type="Proteomes" id="UP001620408"/>
    </source>
</evidence>
<dbReference type="InterPro" id="IPR011008">
    <property type="entry name" value="Dimeric_a/b-barrel"/>
</dbReference>
<evidence type="ECO:0000256" key="1">
    <source>
        <dbReference type="ARBA" id="ARBA00007689"/>
    </source>
</evidence>
<keyword evidence="4" id="KW-1185">Reference proteome</keyword>
<dbReference type="PANTHER" id="PTHR35174:SF3">
    <property type="entry name" value="BLL7171 PROTEIN"/>
    <property type="match status" value="1"/>
</dbReference>
<evidence type="ECO:0000313" key="3">
    <source>
        <dbReference type="EMBL" id="MFK2918922.1"/>
    </source>
</evidence>
<sequence>MRYVCLIYFDPKKMFDGSAESNAVLDAAGVHGQTLKANGQLIFAQPLALPGEAMTVQVRDAKMSATDGPFMETKEMLGGLVVIEAPDLNAAVQIAAGMPFATRGSIEVRPVPDYTKPRPVL</sequence>
<dbReference type="EMBL" id="JADIKD010000012">
    <property type="protein sequence ID" value="MFK2918922.1"/>
    <property type="molecule type" value="Genomic_DNA"/>
</dbReference>
<comment type="caution">
    <text evidence="3">The sequence shown here is derived from an EMBL/GenBank/DDBJ whole genome shotgun (WGS) entry which is preliminary data.</text>
</comment>
<organism evidence="3 4">
    <name type="scientific">Dyella koreensis</name>
    <dbReference type="NCBI Taxonomy" id="311235"/>
    <lineage>
        <taxon>Bacteria</taxon>
        <taxon>Pseudomonadati</taxon>
        <taxon>Pseudomonadota</taxon>
        <taxon>Gammaproteobacteria</taxon>
        <taxon>Lysobacterales</taxon>
        <taxon>Rhodanobacteraceae</taxon>
        <taxon>Dyella</taxon>
    </lineage>
</organism>
<proteinExistence type="inferred from homology"/>
<dbReference type="Gene3D" id="3.30.70.1060">
    <property type="entry name" value="Dimeric alpha+beta barrel"/>
    <property type="match status" value="1"/>
</dbReference>
<dbReference type="Pfam" id="PF03795">
    <property type="entry name" value="YCII"/>
    <property type="match status" value="1"/>
</dbReference>
<feature type="domain" description="YCII-related" evidence="2">
    <location>
        <begin position="1"/>
        <end position="112"/>
    </location>
</feature>
<gene>
    <name evidence="3" type="ORF">ISS97_16745</name>
</gene>
<reference evidence="3 4" key="1">
    <citation type="submission" date="2020-10" db="EMBL/GenBank/DDBJ databases">
        <title>Phylogeny of dyella-like bacteria.</title>
        <authorList>
            <person name="Fu J."/>
        </authorList>
    </citation>
    <scope>NUCLEOTIDE SEQUENCE [LARGE SCALE GENOMIC DNA]</scope>
    <source>
        <strain evidence="3 4">BB4</strain>
    </source>
</reference>